<dbReference type="PATRIC" id="fig|762967.3.peg.223"/>
<accession>H3KC16</accession>
<dbReference type="EMBL" id="AFBQ01000034">
    <property type="protein sequence ID" value="EHY32340.1"/>
    <property type="molecule type" value="Genomic_DNA"/>
</dbReference>
<evidence type="ECO:0000313" key="2">
    <source>
        <dbReference type="EMBL" id="EHY32340.1"/>
    </source>
</evidence>
<feature type="region of interest" description="Disordered" evidence="1">
    <location>
        <begin position="96"/>
        <end position="161"/>
    </location>
</feature>
<dbReference type="AlphaFoldDB" id="H3KC16"/>
<evidence type="ECO:0000256" key="1">
    <source>
        <dbReference type="SAM" id="MobiDB-lite"/>
    </source>
</evidence>
<protein>
    <submittedName>
        <fullName evidence="2">Uncharacterized protein</fullName>
    </submittedName>
</protein>
<proteinExistence type="predicted"/>
<keyword evidence="3" id="KW-1185">Reference proteome</keyword>
<sequence length="391" mass="40247">MVSSKAVVQLTMTLAGMSARSIPGVAATAVNSGEIVVDGRLTRTTEIEEPFLKGVENFKVEDDTGHYIALTFDTSGVTASAGFDGTAEVFGMVGSSGVEKEEEEGETPVVPGGDGTLRALHRTSAAPFAEGDGGSDEGGTGEGSGESGNDDEPELPAAPPAPVYLINNGTITLSASGGFVGAGMAAYAYEGGTVWVQNHGRIDVSGVEGERRHQFVSSIEDSGTIVMGDWLLSTDDLRNDAPVPLALSVGKDATGKLTFAPGATLMIVPLHPDDLEGELTLNPVLGVYDADDTFSTVLSGAPGIEGTFAAVGTGSTMLTLSGGDPSLENLNNLAVSFSVHPERSLGRARHGVHGALGRGAFRLDAHRPRTGNGLDAHPLVLKRSDLRPPRV</sequence>
<dbReference type="HOGENOM" id="CLU_705814_0_0_4"/>
<feature type="compositionally biased region" description="Gly residues" evidence="1">
    <location>
        <begin position="136"/>
        <end position="146"/>
    </location>
</feature>
<name>H3KC16_9BURK</name>
<gene>
    <name evidence="2" type="ORF">HMPREF9440_00266</name>
</gene>
<evidence type="ECO:0000313" key="3">
    <source>
        <dbReference type="Proteomes" id="UP000004956"/>
    </source>
</evidence>
<comment type="caution">
    <text evidence="2">The sequence shown here is derived from an EMBL/GenBank/DDBJ whole genome shotgun (WGS) entry which is preliminary data.</text>
</comment>
<dbReference type="STRING" id="762967.HMPREF9440_00266"/>
<dbReference type="Proteomes" id="UP000004956">
    <property type="component" value="Unassembled WGS sequence"/>
</dbReference>
<organism evidence="2 3">
    <name type="scientific">Sutterella parvirubra YIT 11816</name>
    <dbReference type="NCBI Taxonomy" id="762967"/>
    <lineage>
        <taxon>Bacteria</taxon>
        <taxon>Pseudomonadati</taxon>
        <taxon>Pseudomonadota</taxon>
        <taxon>Betaproteobacteria</taxon>
        <taxon>Burkholderiales</taxon>
        <taxon>Sutterellaceae</taxon>
        <taxon>Sutterella</taxon>
    </lineage>
</organism>
<dbReference type="RefSeq" id="WP_008540685.1">
    <property type="nucleotide sequence ID" value="NZ_JH604866.1"/>
</dbReference>
<reference evidence="2 3" key="1">
    <citation type="submission" date="2011-11" db="EMBL/GenBank/DDBJ databases">
        <authorList>
            <person name="Weinstock G."/>
            <person name="Sodergren E."/>
            <person name="Clifton S."/>
            <person name="Fulton L."/>
            <person name="Fulton B."/>
            <person name="Courtney L."/>
            <person name="Fronick C."/>
            <person name="Harrison M."/>
            <person name="Strong C."/>
            <person name="Farmer C."/>
            <person name="Delahaunty K."/>
            <person name="Markovic C."/>
            <person name="Hall O."/>
            <person name="Minx P."/>
            <person name="Tomlinson C."/>
            <person name="Mitreva M."/>
            <person name="Hou S."/>
            <person name="Chen J."/>
            <person name="Wollam A."/>
            <person name="Pepin K.H."/>
            <person name="Johnson M."/>
            <person name="Bhonagiri V."/>
            <person name="Zhang X."/>
            <person name="Suruliraj S."/>
            <person name="Warren W."/>
            <person name="Chinwalla A."/>
            <person name="Mardis E.R."/>
            <person name="Wilson R.K."/>
        </authorList>
    </citation>
    <scope>NUCLEOTIDE SEQUENCE [LARGE SCALE GENOMIC DNA]</scope>
    <source>
        <strain evidence="2 3">YIT 11816</strain>
    </source>
</reference>